<dbReference type="VEuPathDB" id="CryptoDB:Vbra_5468"/>
<sequence length="125" mass="13351">MPDAGCVGMLKNCSEIERKGGAEPAGANFLEQTKAMLRAAARLSGDQKISTAVPTTLNEIANNIAGYTAPTAPAEVTHELFTIDGRMDAEKVKTYVRAMLGGPRTIASANRLRKIVDEVEMELDS</sequence>
<protein>
    <submittedName>
        <fullName evidence="1">Uncharacterized protein</fullName>
    </submittedName>
</protein>
<name>A0A0G4EXI4_VITBC</name>
<proteinExistence type="predicted"/>
<dbReference type="EMBL" id="CDMY01000343">
    <property type="protein sequence ID" value="CEM03523.1"/>
    <property type="molecule type" value="Genomic_DNA"/>
</dbReference>
<organism evidence="1 2">
    <name type="scientific">Vitrella brassicaformis (strain CCMP3155)</name>
    <dbReference type="NCBI Taxonomy" id="1169540"/>
    <lineage>
        <taxon>Eukaryota</taxon>
        <taxon>Sar</taxon>
        <taxon>Alveolata</taxon>
        <taxon>Colpodellida</taxon>
        <taxon>Vitrellaceae</taxon>
        <taxon>Vitrella</taxon>
    </lineage>
</organism>
<accession>A0A0G4EXI4</accession>
<gene>
    <name evidence="1" type="ORF">Vbra_5468</name>
</gene>
<evidence type="ECO:0000313" key="1">
    <source>
        <dbReference type="EMBL" id="CEM03523.1"/>
    </source>
</evidence>
<dbReference type="AlphaFoldDB" id="A0A0G4EXI4"/>
<dbReference type="Proteomes" id="UP000041254">
    <property type="component" value="Unassembled WGS sequence"/>
</dbReference>
<dbReference type="InParanoid" id="A0A0G4EXI4"/>
<keyword evidence="2" id="KW-1185">Reference proteome</keyword>
<evidence type="ECO:0000313" key="2">
    <source>
        <dbReference type="Proteomes" id="UP000041254"/>
    </source>
</evidence>
<reference evidence="1 2" key="1">
    <citation type="submission" date="2014-11" db="EMBL/GenBank/DDBJ databases">
        <authorList>
            <person name="Zhu J."/>
            <person name="Qi W."/>
            <person name="Song R."/>
        </authorList>
    </citation>
    <scope>NUCLEOTIDE SEQUENCE [LARGE SCALE GENOMIC DNA]</scope>
</reference>